<dbReference type="Gene3D" id="3.30.565.10">
    <property type="entry name" value="Histidine kinase-like ATPase, C-terminal domain"/>
    <property type="match status" value="1"/>
</dbReference>
<dbReference type="InterPro" id="IPR036890">
    <property type="entry name" value="HATPase_C_sf"/>
</dbReference>
<keyword evidence="9" id="KW-0812">Transmembrane</keyword>
<proteinExistence type="predicted"/>
<feature type="transmembrane region" description="Helical" evidence="9">
    <location>
        <begin position="65"/>
        <end position="90"/>
    </location>
</feature>
<dbReference type="PANTHER" id="PTHR41523">
    <property type="entry name" value="TWO-COMPONENT SYSTEM SENSOR PROTEIN"/>
    <property type="match status" value="1"/>
</dbReference>
<evidence type="ECO:0000256" key="1">
    <source>
        <dbReference type="ARBA" id="ARBA00000085"/>
    </source>
</evidence>
<keyword evidence="7 11" id="KW-0067">ATP-binding</keyword>
<evidence type="ECO:0000256" key="4">
    <source>
        <dbReference type="ARBA" id="ARBA00022679"/>
    </source>
</evidence>
<feature type="transmembrane region" description="Helical" evidence="9">
    <location>
        <begin position="96"/>
        <end position="116"/>
    </location>
</feature>
<dbReference type="GO" id="GO:0004673">
    <property type="term" value="F:protein histidine kinase activity"/>
    <property type="evidence" value="ECO:0007669"/>
    <property type="project" value="UniProtKB-EC"/>
</dbReference>
<keyword evidence="9" id="KW-0472">Membrane</keyword>
<protein>
    <recommendedName>
        <fullName evidence="2">histidine kinase</fullName>
        <ecNumber evidence="2">2.7.13.3</ecNumber>
    </recommendedName>
</protein>
<dbReference type="SUPFAM" id="SSF55874">
    <property type="entry name" value="ATPase domain of HSP90 chaperone/DNA topoisomerase II/histidine kinase"/>
    <property type="match status" value="1"/>
</dbReference>
<keyword evidence="8" id="KW-0175">Coiled coil</keyword>
<evidence type="ECO:0000256" key="5">
    <source>
        <dbReference type="ARBA" id="ARBA00022741"/>
    </source>
</evidence>
<dbReference type="InterPro" id="IPR011495">
    <property type="entry name" value="Sig_transdc_His_kin_sub2_dim/P"/>
</dbReference>
<dbReference type="Pfam" id="PF07568">
    <property type="entry name" value="HisKA_2"/>
    <property type="match status" value="1"/>
</dbReference>
<feature type="domain" description="Histidine kinase" evidence="10">
    <location>
        <begin position="215"/>
        <end position="405"/>
    </location>
</feature>
<name>A0A9X1DG88_9SPHN</name>
<evidence type="ECO:0000256" key="9">
    <source>
        <dbReference type="SAM" id="Phobius"/>
    </source>
</evidence>
<evidence type="ECO:0000313" key="12">
    <source>
        <dbReference type="Proteomes" id="UP001138757"/>
    </source>
</evidence>
<reference evidence="11" key="1">
    <citation type="submission" date="2021-05" db="EMBL/GenBank/DDBJ databases">
        <title>Genome of Sphingobium sp. strain.</title>
        <authorList>
            <person name="Fan R."/>
        </authorList>
    </citation>
    <scope>NUCLEOTIDE SEQUENCE</scope>
    <source>
        <strain evidence="11">H33</strain>
    </source>
</reference>
<sequence length="407" mass="45382">MNDIWSWLVNPTGLTPHGFCLTWAPGLIWLHAISDIVIGLAYFSIPVALTYFLMRRKDVEFRWIVYLFVGFIMACGMTHFMSVYVLWVAAYGVEGLLKLVTAILSVITAGLLWPLIPRLLALPSPTQMTALNVALSNKIDEQERTNHLLIASEERVRSANAELEARVVQRTADLTSANASLEATLEDLRETREELVGMVKEREDALQQRNLLLREVYHRVKNNLQIVDAIITMQEGELNDERARAALQSLRSRIYALGLVHQQLMTSRDLQTFDIAPFLKELAENVVAAGAMGDIALEVEADELPVNLDYAVPLGLLVTELVTNAIKHAFPDGNGRISVTLVRHAEDDRIDVTVADNGQGDKTDEASRTGLGKRLIQGLVQQLQGRMDIQWQKGTMARVTLPTPKLV</sequence>
<dbReference type="Gene3D" id="3.30.450.20">
    <property type="entry name" value="PAS domain"/>
    <property type="match status" value="1"/>
</dbReference>
<keyword evidence="6" id="KW-0418">Kinase</keyword>
<keyword evidence="5" id="KW-0547">Nucleotide-binding</keyword>
<dbReference type="SMART" id="SM00387">
    <property type="entry name" value="HATPase_c"/>
    <property type="match status" value="1"/>
</dbReference>
<dbReference type="AlphaFoldDB" id="A0A9X1DG88"/>
<dbReference type="InterPro" id="IPR058544">
    <property type="entry name" value="ETR1_N"/>
</dbReference>
<dbReference type="EMBL" id="JAHGAW010000017">
    <property type="protein sequence ID" value="MBT2189334.1"/>
    <property type="molecule type" value="Genomic_DNA"/>
</dbReference>
<evidence type="ECO:0000256" key="6">
    <source>
        <dbReference type="ARBA" id="ARBA00022777"/>
    </source>
</evidence>
<keyword evidence="9" id="KW-1133">Transmembrane helix</keyword>
<dbReference type="Pfam" id="PF25487">
    <property type="entry name" value="ETR1_N"/>
    <property type="match status" value="1"/>
</dbReference>
<comment type="catalytic activity">
    <reaction evidence="1">
        <text>ATP + protein L-histidine = ADP + protein N-phospho-L-histidine.</text>
        <dbReference type="EC" id="2.7.13.3"/>
    </reaction>
</comment>
<evidence type="ECO:0000256" key="3">
    <source>
        <dbReference type="ARBA" id="ARBA00022553"/>
    </source>
</evidence>
<dbReference type="RefSeq" id="WP_214625585.1">
    <property type="nucleotide sequence ID" value="NZ_JAHGAW010000017.1"/>
</dbReference>
<organism evidence="11 12">
    <name type="scientific">Sphingobium nicotianae</name>
    <dbReference type="NCBI Taxonomy" id="2782607"/>
    <lineage>
        <taxon>Bacteria</taxon>
        <taxon>Pseudomonadati</taxon>
        <taxon>Pseudomonadota</taxon>
        <taxon>Alphaproteobacteria</taxon>
        <taxon>Sphingomonadales</taxon>
        <taxon>Sphingomonadaceae</taxon>
        <taxon>Sphingobium</taxon>
    </lineage>
</organism>
<keyword evidence="12" id="KW-1185">Reference proteome</keyword>
<gene>
    <name evidence="11" type="ORF">KK488_20475</name>
</gene>
<comment type="caution">
    <text evidence="11">The sequence shown here is derived from an EMBL/GenBank/DDBJ whole genome shotgun (WGS) entry which is preliminary data.</text>
</comment>
<accession>A0A9X1DG88</accession>
<keyword evidence="4" id="KW-0808">Transferase</keyword>
<dbReference type="PROSITE" id="PS50109">
    <property type="entry name" value="HIS_KIN"/>
    <property type="match status" value="1"/>
</dbReference>
<evidence type="ECO:0000256" key="8">
    <source>
        <dbReference type="SAM" id="Coils"/>
    </source>
</evidence>
<dbReference type="EC" id="2.7.13.3" evidence="2"/>
<dbReference type="PANTHER" id="PTHR41523:SF8">
    <property type="entry name" value="ETHYLENE RESPONSE SENSOR PROTEIN"/>
    <property type="match status" value="1"/>
</dbReference>
<dbReference type="GO" id="GO:0005524">
    <property type="term" value="F:ATP binding"/>
    <property type="evidence" value="ECO:0007669"/>
    <property type="project" value="UniProtKB-KW"/>
</dbReference>
<dbReference type="Pfam" id="PF02518">
    <property type="entry name" value="HATPase_c"/>
    <property type="match status" value="1"/>
</dbReference>
<feature type="transmembrane region" description="Helical" evidence="9">
    <location>
        <begin position="28"/>
        <end position="53"/>
    </location>
</feature>
<dbReference type="InterPro" id="IPR005467">
    <property type="entry name" value="His_kinase_dom"/>
</dbReference>
<evidence type="ECO:0000256" key="2">
    <source>
        <dbReference type="ARBA" id="ARBA00012438"/>
    </source>
</evidence>
<evidence type="ECO:0000313" key="11">
    <source>
        <dbReference type="EMBL" id="MBT2189334.1"/>
    </source>
</evidence>
<feature type="coiled-coil region" evidence="8">
    <location>
        <begin position="171"/>
        <end position="208"/>
    </location>
</feature>
<dbReference type="InterPro" id="IPR003594">
    <property type="entry name" value="HATPase_dom"/>
</dbReference>
<evidence type="ECO:0000259" key="10">
    <source>
        <dbReference type="PROSITE" id="PS50109"/>
    </source>
</evidence>
<evidence type="ECO:0000256" key="7">
    <source>
        <dbReference type="ARBA" id="ARBA00022840"/>
    </source>
</evidence>
<keyword evidence="3" id="KW-0597">Phosphoprotein</keyword>
<dbReference type="Proteomes" id="UP001138757">
    <property type="component" value="Unassembled WGS sequence"/>
</dbReference>